<proteinExistence type="predicted"/>
<evidence type="ECO:0000256" key="1">
    <source>
        <dbReference type="SAM" id="MobiDB-lite"/>
    </source>
</evidence>
<organism evidence="2">
    <name type="scientific">Amphimedon queenslandica</name>
    <name type="common">Sponge</name>
    <dbReference type="NCBI Taxonomy" id="400682"/>
    <lineage>
        <taxon>Eukaryota</taxon>
        <taxon>Metazoa</taxon>
        <taxon>Porifera</taxon>
        <taxon>Demospongiae</taxon>
        <taxon>Heteroscleromorpha</taxon>
        <taxon>Haplosclerida</taxon>
        <taxon>Niphatidae</taxon>
        <taxon>Amphimedon</taxon>
    </lineage>
</organism>
<reference evidence="2" key="1">
    <citation type="submission" date="2017-05" db="UniProtKB">
        <authorList>
            <consortium name="EnsemblMetazoa"/>
        </authorList>
    </citation>
    <scope>IDENTIFICATION</scope>
</reference>
<dbReference type="EnsemblMetazoa" id="Aqu2.1.33188_001">
    <property type="protein sequence ID" value="Aqu2.1.33188_001"/>
    <property type="gene ID" value="Aqu2.1.33188"/>
</dbReference>
<sequence length="101" mass="11398">MKSKSTTSPSSFTNTQFLSSPEKRKRINDYRTDKKALKLQIAHLESKLVDAFLGKGVDVGKDFSDDLCSTLEDQTLPLPPADSFIEIFRKKQIEMAKRTGM</sequence>
<evidence type="ECO:0000313" key="2">
    <source>
        <dbReference type="EnsemblMetazoa" id="Aqu2.1.33188_001"/>
    </source>
</evidence>
<dbReference type="AlphaFoldDB" id="A0A1X7UZJ3"/>
<feature type="region of interest" description="Disordered" evidence="1">
    <location>
        <begin position="1"/>
        <end position="26"/>
    </location>
</feature>
<name>A0A1X7UZJ3_AMPQE</name>
<feature type="compositionally biased region" description="Low complexity" evidence="1">
    <location>
        <begin position="1"/>
        <end position="15"/>
    </location>
</feature>
<protein>
    <submittedName>
        <fullName evidence="2">Uncharacterized protein</fullName>
    </submittedName>
</protein>
<accession>A0A1X7UZJ3</accession>
<dbReference type="InParanoid" id="A0A1X7UZJ3"/>